<feature type="domain" description="Tape measure protein N-terminal" evidence="4">
    <location>
        <begin position="984"/>
        <end position="1153"/>
    </location>
</feature>
<feature type="coiled-coil region" evidence="1">
    <location>
        <begin position="255"/>
        <end position="366"/>
    </location>
</feature>
<dbReference type="Proteomes" id="UP001476950">
    <property type="component" value="Unassembled WGS sequence"/>
</dbReference>
<feature type="transmembrane region" description="Helical" evidence="3">
    <location>
        <begin position="1172"/>
        <end position="1190"/>
    </location>
</feature>
<proteinExistence type="predicted"/>
<evidence type="ECO:0000256" key="3">
    <source>
        <dbReference type="SAM" id="Phobius"/>
    </source>
</evidence>
<dbReference type="InterPro" id="IPR013491">
    <property type="entry name" value="Tape_meas_N"/>
</dbReference>
<feature type="transmembrane region" description="Helical" evidence="3">
    <location>
        <begin position="950"/>
        <end position="972"/>
    </location>
</feature>
<evidence type="ECO:0000313" key="5">
    <source>
        <dbReference type="EMBL" id="MEP1059470.1"/>
    </source>
</evidence>
<feature type="compositionally biased region" description="Polar residues" evidence="2">
    <location>
        <begin position="2411"/>
        <end position="2424"/>
    </location>
</feature>
<dbReference type="NCBIfam" id="TIGR02675">
    <property type="entry name" value="tape_meas_nterm"/>
    <property type="match status" value="1"/>
</dbReference>
<evidence type="ECO:0000256" key="2">
    <source>
        <dbReference type="SAM" id="MobiDB-lite"/>
    </source>
</evidence>
<keyword evidence="1" id="KW-0175">Coiled coil</keyword>
<comment type="caution">
    <text evidence="5">The sequence shown here is derived from an EMBL/GenBank/DDBJ whole genome shotgun (WGS) entry which is preliminary data.</text>
</comment>
<dbReference type="EMBL" id="JAMPLM010000011">
    <property type="protein sequence ID" value="MEP1059470.1"/>
    <property type="molecule type" value="Genomic_DNA"/>
</dbReference>
<keyword evidence="3" id="KW-0812">Transmembrane</keyword>
<accession>A0ABV0KJU6</accession>
<feature type="coiled-coil region" evidence="1">
    <location>
        <begin position="1860"/>
        <end position="1924"/>
    </location>
</feature>
<reference evidence="5 6" key="1">
    <citation type="submission" date="2022-04" db="EMBL/GenBank/DDBJ databases">
        <title>Positive selection, recombination, and allopatry shape intraspecific diversity of widespread and dominant cyanobacteria.</title>
        <authorList>
            <person name="Wei J."/>
            <person name="Shu W."/>
            <person name="Hu C."/>
        </authorList>
    </citation>
    <scope>NUCLEOTIDE SEQUENCE [LARGE SCALE GENOMIC DNA]</scope>
    <source>
        <strain evidence="5 6">AS-A4</strain>
    </source>
</reference>
<evidence type="ECO:0000256" key="1">
    <source>
        <dbReference type="SAM" id="Coils"/>
    </source>
</evidence>
<feature type="transmembrane region" description="Helical" evidence="3">
    <location>
        <begin position="1222"/>
        <end position="1246"/>
    </location>
</feature>
<feature type="region of interest" description="Disordered" evidence="2">
    <location>
        <begin position="2402"/>
        <end position="2424"/>
    </location>
</feature>
<keyword evidence="3" id="KW-0472">Membrane</keyword>
<name>A0ABV0KJU6_9CYAN</name>
<evidence type="ECO:0000313" key="6">
    <source>
        <dbReference type="Proteomes" id="UP001476950"/>
    </source>
</evidence>
<evidence type="ECO:0000259" key="4">
    <source>
        <dbReference type="Pfam" id="PF20155"/>
    </source>
</evidence>
<keyword evidence="3" id="KW-1133">Transmembrane helix</keyword>
<dbReference type="RefSeq" id="WP_190446439.1">
    <property type="nucleotide sequence ID" value="NZ_JAMPLM010000011.1"/>
</dbReference>
<organism evidence="5 6">
    <name type="scientific">Stenomitos frigidus AS-A4</name>
    <dbReference type="NCBI Taxonomy" id="2933935"/>
    <lineage>
        <taxon>Bacteria</taxon>
        <taxon>Bacillati</taxon>
        <taxon>Cyanobacteriota</taxon>
        <taxon>Cyanophyceae</taxon>
        <taxon>Leptolyngbyales</taxon>
        <taxon>Leptolyngbyaceae</taxon>
        <taxon>Stenomitos</taxon>
    </lineage>
</organism>
<keyword evidence="6" id="KW-1185">Reference proteome</keyword>
<protein>
    <submittedName>
        <fullName evidence="5">Tape measure protein</fullName>
    </submittedName>
</protein>
<gene>
    <name evidence="5" type="ORF">NDI38_13565</name>
</gene>
<sequence>MATSLGSLLLTLGLDTSVYDRKLQNAKTQALSVGSDIEQKLKLKPTIDDSGLRNFKANYQQTLSYFQANPVKIRVDTSEFDKLDRLQNGNNAVKAQSQAVDTSALDNIGKDVEHGVSDGIKKALDPSSIGQVASGAGGAIASAVTAPLRIVGGIGKDIAQGLIFGVSQEVSSNLGKGISAGIEKQIAPLVGSFELMGSKLAGGLTGELVDSLSTDIEPVQKVLEGVLGKADIAAAAAAKKFQASQQNAEIQLQGSQQTQKEIAFIEANKDAVRERLSAAKNVRVELTEKEQKLNDRIASEADASGVANLRQQKTETRDKIEDLSSRMAASENPAEIKQYKKSIDRLRETEKNLDKAIDQITNTVKNRFRSFIDNLEDAKAKAYKEERTLSTLLSPYENESLIQAPNPEMKAIGKGSRTIKQLQRGDAAAQQNISDLYRQTYEQVAQASGVKADMSAIPQLKAADLPQGATGRYNPELNTLEVNQETLAAINSGKLTIKQLKTLVHELRHAFQSGFGTVIEDGQTAVQLIKPTFQEARKLGSQIEASAEGGGAGFSRDHVRNIEADAYVFAERNAPQIHQNLASQQSLAKLQNKVGLGGGKIDQKLAQAEKQALMQLIQVNKSVGVDFSQEISQAIAGIESLKAGLQTELQRLESVELLDPGAIDQLGKDLEVKFRETVAGIENIVTEAEYAAIAKQATTVPPPSLQADPATALPDLANIPDLDIQTTTISATEAIAKAKQLSQKVSEAYKQLSDVVNSGDLNKAFSILDQIEADAAMARNEINEMYASLDDTAARKSLSGYKGSIAKNQSQAKKKVDAMFGGELGDSTQPQSEGLYAFEGLQEQIAVLKAQLGAKVQAVQGTDPEVMSSQALASAEQKFLKFDKAESQINKRLESSEQEINNTLAGLDEGVESFGARLKRVFKAEGIESIGDAFNKLPNPIKQATGSARMALSVFGGFTALMVIIPILTAFADSSIKAALEFERLERVLDSTSGNGASKLAELDANANKLGVNARVSAQAYAQLSAATNDTSLEGAQTDTIFSGFSKGVASQGLGKERQELVFQAISQMAGKGVISLEELRQQLGESLPQAMGVFARAAGVSTGEFSKMVESGTVGSDFLVKAAQQMSAESTVAMASMADSTQASIGRMDNSIYEVQTRVGQGLLPLEKLKADAIAASINLVLVAIDPLFKLLGGAALSYIIKGFIGLAASAGTLSGGMSGLLAVVVKLAPAIMAVAAKFLLFYAAGEAISLVFKQFEDGGGKVRDFANSSISSLNDYKKVLAEARGEEKKLGSGLPKNAKDVRGEGLQGVVDTVQSVIPFATTGSEKRINDLKIATDELMASSNESLSQAYTQIGSGKGAAELAKLKDIDVQLADAGAKRRALALNDPANQDAKKQLQQQEELLLAQRETASKPVAALQGKIASDVETLKAALKEYDELAKSGAVDQGTYATKTTELKAALEAAEKAQNKLGLAVKDSVNDLTAFERAFQKIADSMEDASTSIDRASTRGRTAIANSQASGKITADEAGLANANNQRDALNQKVESGKVAISGMKSEIDARGGQKVFDTLGIDPNKIGQAELKTLTERVNAPKEKAILQKLGEVKTAEITQEGNESQLADSKLQVASARQQLATNQIGREAAKAESTTKRQELMSGAEIRGRQAAINLKRSKNLFFSDADAGVAEANVGISQSRSQQEFANQREASANANLEQIRSKRGEFTNSEEFEKAERDAIDQVAEARSRAAEADASLEEAKGRRIEAVNQKRIEQTETLTQVEESALRRRQSLADADMSMQRASLAMMKAKNQFASEADAGVAEANLGIKQAGNQKDFSAQAVANANRELQRNEQLYKAGAINAKKFQDDQRALTDKLTEARAKGTEAAAALEEAYAKKIEAVNRLKLEQLEQIRQKAEAAIALTQTMSSTALQSGLLNNADAGEVSQAQAGRSQTLIDQTAATARLALKRQELEQTRQLAVDGVLSRKDAADKEIAITQEIADAQAAQVQRQVQMQGQLRESHIKLLTDTAKLETEQIDRAKQLLESQGAIAKAQSELSISRSQTQLNLADRAFGLKDRLESQEDLDPRVKAVMAKQLNNSGVAGVNANSKSYEILAAQQKIGDQIAEKQKAAREVEFELAKKSFEFDQKKVEIADKLFVMESKRYKLDADRAKIQALKDFKTAKESGDTEGMQLAGMSLEVADNMSKVADEQLAAAHERLEIDKQLAENGRTLLNINQAKASEEAAGANFIRRQNNELALVEQFVKSETRGSIPGRATGGAVSAGKPYYVGEQGRELFIPKMPGEIVNAANTAAIGKPAAMSKLAAIDTSVKPAISGNGVANTAVRMPVYGTGIGSVGEYSAKANSKSGSSVSTSEILKNIEKLLTDQVALTGQIELSLKSVLGKGSPPSGMGTPSNPISEASNGVNNAISKTGEALSVGNSSTTKTSGMSAPMSFGGSGEISGGIDRLISVVATALQSPRSLTVSSPNPVSDAAKIYADISSQQVANEGL</sequence>
<dbReference type="Pfam" id="PF20155">
    <property type="entry name" value="TMP_3"/>
    <property type="match status" value="1"/>
</dbReference>